<dbReference type="SUPFAM" id="SSF48508">
    <property type="entry name" value="Nuclear receptor ligand-binding domain"/>
    <property type="match status" value="1"/>
</dbReference>
<evidence type="ECO:0000256" key="3">
    <source>
        <dbReference type="ARBA" id="ARBA00023170"/>
    </source>
</evidence>
<dbReference type="Gene3D" id="1.10.565.10">
    <property type="entry name" value="Retinoid X Receptor"/>
    <property type="match status" value="1"/>
</dbReference>
<keyword evidence="2" id="KW-0804">Transcription</keyword>
<dbReference type="Proteomes" id="UP000728032">
    <property type="component" value="Unassembled WGS sequence"/>
</dbReference>
<keyword evidence="3" id="KW-0675">Receptor</keyword>
<dbReference type="AlphaFoldDB" id="A0A7R9MU42"/>
<organism evidence="4">
    <name type="scientific">Oppiella nova</name>
    <dbReference type="NCBI Taxonomy" id="334625"/>
    <lineage>
        <taxon>Eukaryota</taxon>
        <taxon>Metazoa</taxon>
        <taxon>Ecdysozoa</taxon>
        <taxon>Arthropoda</taxon>
        <taxon>Chelicerata</taxon>
        <taxon>Arachnida</taxon>
        <taxon>Acari</taxon>
        <taxon>Acariformes</taxon>
        <taxon>Sarcoptiformes</taxon>
        <taxon>Oribatida</taxon>
        <taxon>Brachypylina</taxon>
        <taxon>Oppioidea</taxon>
        <taxon>Oppiidae</taxon>
        <taxon>Oppiella</taxon>
    </lineage>
</organism>
<keyword evidence="1" id="KW-0805">Transcription regulation</keyword>
<dbReference type="EMBL" id="CAJPVJ010056093">
    <property type="protein sequence ID" value="CAG2183687.1"/>
    <property type="molecule type" value="Genomic_DNA"/>
</dbReference>
<protein>
    <submittedName>
        <fullName evidence="4">Uncharacterized protein</fullName>
    </submittedName>
</protein>
<dbReference type="OrthoDB" id="6355676at2759"/>
<sequence length="42" mass="4791">MALVPDLRALTLRGEEFLYYKHMGGSAPTQTLLMEMLHAKKK</sequence>
<dbReference type="EMBL" id="OC970918">
    <property type="protein sequence ID" value="CAD7666843.1"/>
    <property type="molecule type" value="Genomic_DNA"/>
</dbReference>
<evidence type="ECO:0000313" key="5">
    <source>
        <dbReference type="Proteomes" id="UP000728032"/>
    </source>
</evidence>
<evidence type="ECO:0000256" key="2">
    <source>
        <dbReference type="ARBA" id="ARBA00023163"/>
    </source>
</evidence>
<proteinExistence type="predicted"/>
<accession>A0A7R9MU42</accession>
<evidence type="ECO:0000313" key="4">
    <source>
        <dbReference type="EMBL" id="CAD7666843.1"/>
    </source>
</evidence>
<dbReference type="InterPro" id="IPR035500">
    <property type="entry name" value="NHR-like_dom_sf"/>
</dbReference>
<name>A0A7R9MU42_9ACAR</name>
<gene>
    <name evidence="4" type="ORF">ONB1V03_LOCUS23107</name>
</gene>
<keyword evidence="5" id="KW-1185">Reference proteome</keyword>
<evidence type="ECO:0000256" key="1">
    <source>
        <dbReference type="ARBA" id="ARBA00023015"/>
    </source>
</evidence>
<reference evidence="4" key="1">
    <citation type="submission" date="2020-11" db="EMBL/GenBank/DDBJ databases">
        <authorList>
            <person name="Tran Van P."/>
        </authorList>
    </citation>
    <scope>NUCLEOTIDE SEQUENCE</scope>
</reference>